<feature type="compositionally biased region" description="Low complexity" evidence="1">
    <location>
        <begin position="290"/>
        <end position="304"/>
    </location>
</feature>
<feature type="region of interest" description="Disordered" evidence="1">
    <location>
        <begin position="19"/>
        <end position="134"/>
    </location>
</feature>
<feature type="compositionally biased region" description="Polar residues" evidence="1">
    <location>
        <begin position="110"/>
        <end position="129"/>
    </location>
</feature>
<keyword evidence="2" id="KW-1133">Transmembrane helix</keyword>
<reference evidence="3" key="1">
    <citation type="submission" date="2023-02" db="EMBL/GenBank/DDBJ databases">
        <authorList>
            <person name="Palmer J.M."/>
        </authorList>
    </citation>
    <scope>NUCLEOTIDE SEQUENCE</scope>
    <source>
        <strain evidence="3">FW57</strain>
    </source>
</reference>
<gene>
    <name evidence="3" type="ORF">NEMBOFW57_009902</name>
</gene>
<feature type="region of interest" description="Disordered" evidence="1">
    <location>
        <begin position="223"/>
        <end position="313"/>
    </location>
</feature>
<proteinExistence type="predicted"/>
<feature type="compositionally biased region" description="Polar residues" evidence="1">
    <location>
        <begin position="223"/>
        <end position="235"/>
    </location>
</feature>
<feature type="transmembrane region" description="Helical" evidence="2">
    <location>
        <begin position="144"/>
        <end position="166"/>
    </location>
</feature>
<dbReference type="Proteomes" id="UP001197093">
    <property type="component" value="Unassembled WGS sequence"/>
</dbReference>
<protein>
    <recommendedName>
        <fullName evidence="5">Serine-rich protein</fullName>
    </recommendedName>
</protein>
<dbReference type="AlphaFoldDB" id="A0AAD4EPV1"/>
<keyword evidence="4" id="KW-1185">Reference proteome</keyword>
<feature type="compositionally biased region" description="Low complexity" evidence="1">
    <location>
        <begin position="92"/>
        <end position="109"/>
    </location>
</feature>
<sequence length="381" mass="39463">MSIPYRNLPRLKRQTLAMSNTTSSADGGVNTSTPTAPLIVDAGPPDDDPDNKLGSPTAADLDTTNEHTTRTSDDFECSPHIFAHDSTPNEPQTSTVYQTVTSSYTRTSTPNDSSSTANPTSTSGSTIDTNGNGSSGGLSNGGKIAIAVVVPIAAVALLVLAGIFLWRKRKQRKDAEEQRRKEVEDYGYNPNADPTIPAVAGAAYEMREDGSSGYRGWGTTTLAGSTGRKASTTMSGGAAYSDAASPTRGPVSDTRSGEPLMGGTPPSPEGEILGAMGPSAANNRADVRRGPSNASSSYSAAGRSDGSGDGPIGVAYGGGSNHYYDQYGGGNPYVDNGYGGQPVEAGGQPVIRDVTARRNTRIENPAHYPQQTQTAGISQNF</sequence>
<evidence type="ECO:0000313" key="4">
    <source>
        <dbReference type="Proteomes" id="UP001197093"/>
    </source>
</evidence>
<feature type="compositionally biased region" description="Basic and acidic residues" evidence="1">
    <location>
        <begin position="173"/>
        <end position="184"/>
    </location>
</feature>
<comment type="caution">
    <text evidence="3">The sequence shown here is derived from an EMBL/GenBank/DDBJ whole genome shotgun (WGS) entry which is preliminary data.</text>
</comment>
<keyword evidence="2" id="KW-0812">Transmembrane</keyword>
<feature type="compositionally biased region" description="Polar residues" evidence="1">
    <location>
        <begin position="19"/>
        <end position="35"/>
    </location>
</feature>
<evidence type="ECO:0000256" key="1">
    <source>
        <dbReference type="SAM" id="MobiDB-lite"/>
    </source>
</evidence>
<organism evidence="3 4">
    <name type="scientific">Staphylotrichum longicolle</name>
    <dbReference type="NCBI Taxonomy" id="669026"/>
    <lineage>
        <taxon>Eukaryota</taxon>
        <taxon>Fungi</taxon>
        <taxon>Dikarya</taxon>
        <taxon>Ascomycota</taxon>
        <taxon>Pezizomycotina</taxon>
        <taxon>Sordariomycetes</taxon>
        <taxon>Sordariomycetidae</taxon>
        <taxon>Sordariales</taxon>
        <taxon>Chaetomiaceae</taxon>
        <taxon>Staphylotrichum</taxon>
    </lineage>
</organism>
<evidence type="ECO:0000256" key="2">
    <source>
        <dbReference type="SAM" id="Phobius"/>
    </source>
</evidence>
<evidence type="ECO:0008006" key="5">
    <source>
        <dbReference type="Google" id="ProtNLM"/>
    </source>
</evidence>
<feature type="compositionally biased region" description="Basic and acidic residues" evidence="1">
    <location>
        <begin position="64"/>
        <end position="73"/>
    </location>
</feature>
<accession>A0AAD4EPV1</accession>
<dbReference type="EMBL" id="JAHCVI010000005">
    <property type="protein sequence ID" value="KAG7285281.1"/>
    <property type="molecule type" value="Genomic_DNA"/>
</dbReference>
<evidence type="ECO:0000313" key="3">
    <source>
        <dbReference type="EMBL" id="KAG7285281.1"/>
    </source>
</evidence>
<feature type="region of interest" description="Disordered" evidence="1">
    <location>
        <begin position="169"/>
        <end position="194"/>
    </location>
</feature>
<name>A0AAD4EPV1_9PEZI</name>
<keyword evidence="2" id="KW-0472">Membrane</keyword>